<protein>
    <submittedName>
        <fullName evidence="2">Oidioi.mRNA.OKI2018_I69.chr1.g2670.t1.cds</fullName>
    </submittedName>
</protein>
<keyword evidence="1" id="KW-0677">Repeat</keyword>
<keyword evidence="3" id="KW-1185">Reference proteome</keyword>
<dbReference type="Pfam" id="PF02493">
    <property type="entry name" value="MORN"/>
    <property type="match status" value="3"/>
</dbReference>
<dbReference type="EMBL" id="OU015566">
    <property type="protein sequence ID" value="CAG5106071.1"/>
    <property type="molecule type" value="Genomic_DNA"/>
</dbReference>
<evidence type="ECO:0000256" key="1">
    <source>
        <dbReference type="ARBA" id="ARBA00022737"/>
    </source>
</evidence>
<dbReference type="InterPro" id="IPR052849">
    <property type="entry name" value="MORN_repeat_protein"/>
</dbReference>
<dbReference type="InterPro" id="IPR003409">
    <property type="entry name" value="MORN"/>
</dbReference>
<dbReference type="Proteomes" id="UP001158576">
    <property type="component" value="Chromosome 1"/>
</dbReference>
<sequence length="148" mass="16171">MADEPEVSIQAEPTPLVGSFVFPNGDTYKGQYCTGENGIKRHGKGKWVSSSGYEYEGDWEEDVIQGSGTMILPDGSKYSGTFEAGKYQGRGTLTWKDGSSYSGPFIQNKPNGDGIFTDGQNKQQWVGKFGPRGALQLRHLLQIPPSDE</sequence>
<accession>A0ABN7SVC0</accession>
<gene>
    <name evidence="2" type="ORF">OKIOD_LOCUS11435</name>
</gene>
<dbReference type="Gene3D" id="2.20.110.10">
    <property type="entry name" value="Histone H3 K4-specific methyltransferase SET7/9 N-terminal domain"/>
    <property type="match status" value="1"/>
</dbReference>
<dbReference type="SMART" id="SM00698">
    <property type="entry name" value="MORN"/>
    <property type="match status" value="2"/>
</dbReference>
<reference evidence="2 3" key="1">
    <citation type="submission" date="2021-04" db="EMBL/GenBank/DDBJ databases">
        <authorList>
            <person name="Bliznina A."/>
        </authorList>
    </citation>
    <scope>NUCLEOTIDE SEQUENCE [LARGE SCALE GENOMIC DNA]</scope>
</reference>
<name>A0ABN7SVC0_OIKDI</name>
<evidence type="ECO:0000313" key="2">
    <source>
        <dbReference type="EMBL" id="CAG5106071.1"/>
    </source>
</evidence>
<dbReference type="PANTHER" id="PTHR46917:SF1">
    <property type="entry name" value="MORN REPEAT-CONTAINING PROTEIN 2"/>
    <property type="match status" value="1"/>
</dbReference>
<dbReference type="PANTHER" id="PTHR46917">
    <property type="entry name" value="MORN REPEAT-CONTAINING PROTEIN 2"/>
    <property type="match status" value="1"/>
</dbReference>
<proteinExistence type="predicted"/>
<dbReference type="SUPFAM" id="SSF82185">
    <property type="entry name" value="Histone H3 K4-specific methyltransferase SET7/9 N-terminal domain"/>
    <property type="match status" value="1"/>
</dbReference>
<organism evidence="2 3">
    <name type="scientific">Oikopleura dioica</name>
    <name type="common">Tunicate</name>
    <dbReference type="NCBI Taxonomy" id="34765"/>
    <lineage>
        <taxon>Eukaryota</taxon>
        <taxon>Metazoa</taxon>
        <taxon>Chordata</taxon>
        <taxon>Tunicata</taxon>
        <taxon>Appendicularia</taxon>
        <taxon>Copelata</taxon>
        <taxon>Oikopleuridae</taxon>
        <taxon>Oikopleura</taxon>
    </lineage>
</organism>
<evidence type="ECO:0000313" key="3">
    <source>
        <dbReference type="Proteomes" id="UP001158576"/>
    </source>
</evidence>